<accession>A0A381WXF2</accession>
<dbReference type="Pfam" id="PF05071">
    <property type="entry name" value="NDUFA12"/>
    <property type="match status" value="1"/>
</dbReference>
<evidence type="ECO:0008006" key="2">
    <source>
        <dbReference type="Google" id="ProtNLM"/>
    </source>
</evidence>
<dbReference type="GO" id="GO:0045271">
    <property type="term" value="C:respiratory chain complex I"/>
    <property type="evidence" value="ECO:0007669"/>
    <property type="project" value="InterPro"/>
</dbReference>
<organism evidence="1">
    <name type="scientific">marine metagenome</name>
    <dbReference type="NCBI Taxonomy" id="408172"/>
    <lineage>
        <taxon>unclassified sequences</taxon>
        <taxon>metagenomes</taxon>
        <taxon>ecological metagenomes</taxon>
    </lineage>
</organism>
<proteinExistence type="predicted"/>
<sequence>MNLLKQIFTWWNRQTIGTMILTFFSGKLKGIDEFGNKYYESKSGRRWVIYKETVEASNIPPNWYSWIHFTNNKLPVANQKKYSWEKRHVPNLTGTNEAYRPKKIIENKTIKKKYETWKI</sequence>
<dbReference type="PANTHER" id="PTHR12910">
    <property type="entry name" value="NADH-UBIQUINONE OXIDOREDUCTASE SUBUNIT B17.2"/>
    <property type="match status" value="1"/>
</dbReference>
<dbReference type="AlphaFoldDB" id="A0A381WXF2"/>
<dbReference type="GO" id="GO:0006979">
    <property type="term" value="P:response to oxidative stress"/>
    <property type="evidence" value="ECO:0007669"/>
    <property type="project" value="TreeGrafter"/>
</dbReference>
<gene>
    <name evidence="1" type="ORF">METZ01_LOCUS110048</name>
</gene>
<evidence type="ECO:0000313" key="1">
    <source>
        <dbReference type="EMBL" id="SVA57194.1"/>
    </source>
</evidence>
<name>A0A381WXF2_9ZZZZ</name>
<dbReference type="EMBL" id="UINC01013198">
    <property type="protein sequence ID" value="SVA57194.1"/>
    <property type="molecule type" value="Genomic_DNA"/>
</dbReference>
<dbReference type="PANTHER" id="PTHR12910:SF2">
    <property type="entry name" value="NADH DEHYDROGENASE [UBIQUINONE] 1 ALPHA SUBCOMPLEX SUBUNIT 12"/>
    <property type="match status" value="1"/>
</dbReference>
<protein>
    <recommendedName>
        <fullName evidence="2">NADH-ubiquinone oxidoreductase</fullName>
    </recommendedName>
</protein>
<dbReference type="InterPro" id="IPR007763">
    <property type="entry name" value="NDUFA12"/>
</dbReference>
<reference evidence="1" key="1">
    <citation type="submission" date="2018-05" db="EMBL/GenBank/DDBJ databases">
        <authorList>
            <person name="Lanie J.A."/>
            <person name="Ng W.-L."/>
            <person name="Kazmierczak K.M."/>
            <person name="Andrzejewski T.M."/>
            <person name="Davidsen T.M."/>
            <person name="Wayne K.J."/>
            <person name="Tettelin H."/>
            <person name="Glass J.I."/>
            <person name="Rusch D."/>
            <person name="Podicherti R."/>
            <person name="Tsui H.-C.T."/>
            <person name="Winkler M.E."/>
        </authorList>
    </citation>
    <scope>NUCLEOTIDE SEQUENCE</scope>
</reference>